<evidence type="ECO:0000313" key="4">
    <source>
        <dbReference type="EMBL" id="XBS19860.1"/>
    </source>
</evidence>
<dbReference type="PIRSF" id="PIRSF012524">
    <property type="entry name" value="YitL_S1"/>
    <property type="match status" value="1"/>
</dbReference>
<dbReference type="InterPro" id="IPR014464">
    <property type="entry name" value="CvfB_fam"/>
</dbReference>
<reference evidence="4 5" key="1">
    <citation type="journal article" date="2024" name="Microbiology">
        <title>Methylomarinum rosea sp. nov., a novel halophilic methanotrophic bacterium from the hypersaline Lake Elton.</title>
        <authorList>
            <person name="Suleimanov R.Z."/>
            <person name="Oshkin I.Y."/>
            <person name="Danilova O.V."/>
            <person name="Suzina N.E."/>
            <person name="Dedysh S.N."/>
        </authorList>
    </citation>
    <scope>NUCLEOTIDE SEQUENCE [LARGE SCALE GENOMIC DNA]</scope>
    <source>
        <strain evidence="4 5">Ch1-1</strain>
    </source>
</reference>
<feature type="domain" description="Conserved virulence factor B-like winged helix" evidence="3">
    <location>
        <begin position="218"/>
        <end position="275"/>
    </location>
</feature>
<dbReference type="Proteomes" id="UP001225378">
    <property type="component" value="Chromosome"/>
</dbReference>
<evidence type="ECO:0000259" key="2">
    <source>
        <dbReference type="Pfam" id="PF13509"/>
    </source>
</evidence>
<sequence>MINIGKFNTLKICKRGDRHLYLDGGESGEIPLKLNETKGQHRVGDELRVFVYTDGKGDLLATTQKPLAQVDEVAWLKVVSLSHAGAFLDWGLPKDLLVPFSEQKYKMVEGRHYLVKLFLDEQNRIAASTLLDDFIRDQAVYLKEGQKVDLVIADETDLGIKAVVNNQFWGVLYKNEVFQKLKKGQKMTGFIKKIRDDGKLDLSLDQDKYQDKVDLARQSILAYLQQHGGEMNIGEKSPPEVIYARFAVSKKVFKQAVGGLYKQRLITLDDHGIKLTDKA</sequence>
<dbReference type="EMBL" id="CP157743">
    <property type="protein sequence ID" value="XBS19860.1"/>
    <property type="molecule type" value="Genomic_DNA"/>
</dbReference>
<accession>A0AAU7NSA0</accession>
<dbReference type="InterPro" id="IPR036388">
    <property type="entry name" value="WH-like_DNA-bd_sf"/>
</dbReference>
<dbReference type="KEGG" id="mech:Q9L42_016080"/>
<evidence type="ECO:0000256" key="1">
    <source>
        <dbReference type="PIRNR" id="PIRNR012524"/>
    </source>
</evidence>
<comment type="similarity">
    <text evidence="1">Belongs to the CvfB family.</text>
</comment>
<feature type="domain" description="Conserved virulence factor B first S1" evidence="2">
    <location>
        <begin position="4"/>
        <end position="64"/>
    </location>
</feature>
<gene>
    <name evidence="4" type="ORF">Q9L42_016080</name>
</gene>
<dbReference type="Gene3D" id="1.10.10.10">
    <property type="entry name" value="Winged helix-like DNA-binding domain superfamily/Winged helix DNA-binding domain"/>
    <property type="match status" value="1"/>
</dbReference>
<dbReference type="Pfam" id="PF17783">
    <property type="entry name" value="WHD_CvfB"/>
    <property type="match status" value="1"/>
</dbReference>
<dbReference type="InterPro" id="IPR039566">
    <property type="entry name" value="CvfB_S1_st"/>
</dbReference>
<keyword evidence="5" id="KW-1185">Reference proteome</keyword>
<dbReference type="InterPro" id="IPR012340">
    <property type="entry name" value="NA-bd_OB-fold"/>
</dbReference>
<dbReference type="AlphaFoldDB" id="A0AAU7NSA0"/>
<dbReference type="PANTHER" id="PTHR37296">
    <property type="entry name" value="CONSERVED VIRULENCE FACTOR B"/>
    <property type="match status" value="1"/>
</dbReference>
<name>A0AAU7NSA0_9GAMM</name>
<dbReference type="PANTHER" id="PTHR37296:SF1">
    <property type="entry name" value="CONSERVED VIRULENCE FACTOR B"/>
    <property type="match status" value="1"/>
</dbReference>
<dbReference type="InterPro" id="IPR040764">
    <property type="entry name" value="CvfB_WH"/>
</dbReference>
<organism evidence="4 5">
    <name type="scientific">Methylomarinum roseum</name>
    <dbReference type="NCBI Taxonomy" id="3067653"/>
    <lineage>
        <taxon>Bacteria</taxon>
        <taxon>Pseudomonadati</taxon>
        <taxon>Pseudomonadota</taxon>
        <taxon>Gammaproteobacteria</taxon>
        <taxon>Methylococcales</taxon>
        <taxon>Methylococcaceae</taxon>
        <taxon>Methylomarinum</taxon>
    </lineage>
</organism>
<evidence type="ECO:0000259" key="3">
    <source>
        <dbReference type="Pfam" id="PF17783"/>
    </source>
</evidence>
<proteinExistence type="inferred from homology"/>
<dbReference type="Gene3D" id="2.40.50.140">
    <property type="entry name" value="Nucleic acid-binding proteins"/>
    <property type="match status" value="1"/>
</dbReference>
<protein>
    <submittedName>
        <fullName evidence="4">S1-like domain-containing RNA-binding protein</fullName>
    </submittedName>
</protein>
<dbReference type="Pfam" id="PF13509">
    <property type="entry name" value="S1_2"/>
    <property type="match status" value="1"/>
</dbReference>
<dbReference type="RefSeq" id="WP_305907395.1">
    <property type="nucleotide sequence ID" value="NZ_CP157743.1"/>
</dbReference>
<evidence type="ECO:0000313" key="5">
    <source>
        <dbReference type="Proteomes" id="UP001225378"/>
    </source>
</evidence>